<organism evidence="1 2">
    <name type="scientific">Caerostris extrusa</name>
    <name type="common">Bark spider</name>
    <name type="synonym">Caerostris bankana</name>
    <dbReference type="NCBI Taxonomy" id="172846"/>
    <lineage>
        <taxon>Eukaryota</taxon>
        <taxon>Metazoa</taxon>
        <taxon>Ecdysozoa</taxon>
        <taxon>Arthropoda</taxon>
        <taxon>Chelicerata</taxon>
        <taxon>Arachnida</taxon>
        <taxon>Araneae</taxon>
        <taxon>Araneomorphae</taxon>
        <taxon>Entelegynae</taxon>
        <taxon>Araneoidea</taxon>
        <taxon>Araneidae</taxon>
        <taxon>Caerostris</taxon>
    </lineage>
</organism>
<comment type="caution">
    <text evidence="1">The sequence shown here is derived from an EMBL/GenBank/DDBJ whole genome shotgun (WGS) entry which is preliminary data.</text>
</comment>
<proteinExistence type="predicted"/>
<evidence type="ECO:0000313" key="1">
    <source>
        <dbReference type="EMBL" id="GIY02546.1"/>
    </source>
</evidence>
<keyword evidence="2" id="KW-1185">Reference proteome</keyword>
<name>A0AAV4Q336_CAEEX</name>
<dbReference type="Proteomes" id="UP001054945">
    <property type="component" value="Unassembled WGS sequence"/>
</dbReference>
<dbReference type="AlphaFoldDB" id="A0AAV4Q336"/>
<dbReference type="EMBL" id="BPLR01005453">
    <property type="protein sequence ID" value="GIY02546.1"/>
    <property type="molecule type" value="Genomic_DNA"/>
</dbReference>
<protein>
    <submittedName>
        <fullName evidence="1">Uncharacterized protein</fullName>
    </submittedName>
</protein>
<gene>
    <name evidence="1" type="ORF">CEXT_677011</name>
</gene>
<evidence type="ECO:0000313" key="2">
    <source>
        <dbReference type="Proteomes" id="UP001054945"/>
    </source>
</evidence>
<accession>A0AAV4Q336</accession>
<sequence length="131" mass="14807">MVGGDLTKCFVYRLMSSLAAVFISDDDQLWRSLKAAVATAQHLLPRKQDKNGRGRRGGRKGWGKIYIGSTYFLPCSVSSITNSIDDLYNVLQDIPFIWYQVRQKSCHSQMNSIFFSQWQPLVNLIALAGTE</sequence>
<reference evidence="1 2" key="1">
    <citation type="submission" date="2021-06" db="EMBL/GenBank/DDBJ databases">
        <title>Caerostris extrusa draft genome.</title>
        <authorList>
            <person name="Kono N."/>
            <person name="Arakawa K."/>
        </authorList>
    </citation>
    <scope>NUCLEOTIDE SEQUENCE [LARGE SCALE GENOMIC DNA]</scope>
</reference>